<proteinExistence type="predicted"/>
<gene>
    <name evidence="3" type="ORF">AMAG_11221</name>
</gene>
<evidence type="ECO:0000313" key="3">
    <source>
        <dbReference type="EMBL" id="KNE66723.1"/>
    </source>
</evidence>
<dbReference type="AlphaFoldDB" id="A0A0L0SVV2"/>
<reference evidence="4" key="2">
    <citation type="submission" date="2009-11" db="EMBL/GenBank/DDBJ databases">
        <title>The Genome Sequence of Allomyces macrogynus strain ATCC 38327.</title>
        <authorList>
            <consortium name="The Broad Institute Genome Sequencing Platform"/>
            <person name="Russ C."/>
            <person name="Cuomo C."/>
            <person name="Shea T."/>
            <person name="Young S.K."/>
            <person name="Zeng Q."/>
            <person name="Koehrsen M."/>
            <person name="Haas B."/>
            <person name="Borodovsky M."/>
            <person name="Guigo R."/>
            <person name="Alvarado L."/>
            <person name="Berlin A."/>
            <person name="Borenstein D."/>
            <person name="Chen Z."/>
            <person name="Engels R."/>
            <person name="Freedman E."/>
            <person name="Gellesch M."/>
            <person name="Goldberg J."/>
            <person name="Griggs A."/>
            <person name="Gujja S."/>
            <person name="Heiman D."/>
            <person name="Hepburn T."/>
            <person name="Howarth C."/>
            <person name="Jen D."/>
            <person name="Larson L."/>
            <person name="Lewis B."/>
            <person name="Mehta T."/>
            <person name="Park D."/>
            <person name="Pearson M."/>
            <person name="Roberts A."/>
            <person name="Saif S."/>
            <person name="Shenoy N."/>
            <person name="Sisk P."/>
            <person name="Stolte C."/>
            <person name="Sykes S."/>
            <person name="Walk T."/>
            <person name="White J."/>
            <person name="Yandava C."/>
            <person name="Burger G."/>
            <person name="Gray M.W."/>
            <person name="Holland P.W.H."/>
            <person name="King N."/>
            <person name="Lang F.B.F."/>
            <person name="Roger A.J."/>
            <person name="Ruiz-Trillo I."/>
            <person name="Lander E."/>
            <person name="Nusbaum C."/>
        </authorList>
    </citation>
    <scope>NUCLEOTIDE SEQUENCE [LARGE SCALE GENOMIC DNA]</scope>
    <source>
        <strain evidence="4">ATCC 38327</strain>
    </source>
</reference>
<evidence type="ECO:0000313" key="4">
    <source>
        <dbReference type="Proteomes" id="UP000054350"/>
    </source>
</evidence>
<dbReference type="Proteomes" id="UP000054350">
    <property type="component" value="Unassembled WGS sequence"/>
</dbReference>
<accession>A0A0L0SVV2</accession>
<keyword evidence="4" id="KW-1185">Reference proteome</keyword>
<evidence type="ECO:0000256" key="2">
    <source>
        <dbReference type="SAM" id="Phobius"/>
    </source>
</evidence>
<keyword evidence="2" id="KW-0812">Transmembrane</keyword>
<organism evidence="3 4">
    <name type="scientific">Allomyces macrogynus (strain ATCC 38327)</name>
    <name type="common">Allomyces javanicus var. macrogynus</name>
    <dbReference type="NCBI Taxonomy" id="578462"/>
    <lineage>
        <taxon>Eukaryota</taxon>
        <taxon>Fungi</taxon>
        <taxon>Fungi incertae sedis</taxon>
        <taxon>Blastocladiomycota</taxon>
        <taxon>Blastocladiomycetes</taxon>
        <taxon>Blastocladiales</taxon>
        <taxon>Blastocladiaceae</taxon>
        <taxon>Allomyces</taxon>
    </lineage>
</organism>
<sequence>MAKQYLEIKIESVQLASASPACAFIDVTFSTPLAGATPSRTTSVRVPLGTESTVPCDLVLYAPFGSIVPIDVRHCDSGARIGTMTVFTGCIRAQGHMRADGQVLKDQSRASVGKIKAVLVRHAGEIPRVDNANETADAPEPPTRSTPRAPSATASAPAPTTLPELGKTAVLPAPGPSLPVWQLGAGVFAGIAAVAVAATAIISEKKKTR</sequence>
<reference evidence="3 4" key="1">
    <citation type="submission" date="2009-11" db="EMBL/GenBank/DDBJ databases">
        <title>Annotation of Allomyces macrogynus ATCC 38327.</title>
        <authorList>
            <consortium name="The Broad Institute Genome Sequencing Platform"/>
            <person name="Russ C."/>
            <person name="Cuomo C."/>
            <person name="Burger G."/>
            <person name="Gray M.W."/>
            <person name="Holland P.W.H."/>
            <person name="King N."/>
            <person name="Lang F.B.F."/>
            <person name="Roger A.J."/>
            <person name="Ruiz-Trillo I."/>
            <person name="Young S.K."/>
            <person name="Zeng Q."/>
            <person name="Gargeya S."/>
            <person name="Fitzgerald M."/>
            <person name="Haas B."/>
            <person name="Abouelleil A."/>
            <person name="Alvarado L."/>
            <person name="Arachchi H.M."/>
            <person name="Berlin A."/>
            <person name="Chapman S.B."/>
            <person name="Gearin G."/>
            <person name="Goldberg J."/>
            <person name="Griggs A."/>
            <person name="Gujja S."/>
            <person name="Hansen M."/>
            <person name="Heiman D."/>
            <person name="Howarth C."/>
            <person name="Larimer J."/>
            <person name="Lui A."/>
            <person name="MacDonald P.J.P."/>
            <person name="McCowen C."/>
            <person name="Montmayeur A."/>
            <person name="Murphy C."/>
            <person name="Neiman D."/>
            <person name="Pearson M."/>
            <person name="Priest M."/>
            <person name="Roberts A."/>
            <person name="Saif S."/>
            <person name="Shea T."/>
            <person name="Sisk P."/>
            <person name="Stolte C."/>
            <person name="Sykes S."/>
            <person name="Wortman J."/>
            <person name="Nusbaum C."/>
            <person name="Birren B."/>
        </authorList>
    </citation>
    <scope>NUCLEOTIDE SEQUENCE [LARGE SCALE GENOMIC DNA]</scope>
    <source>
        <strain evidence="3 4">ATCC 38327</strain>
    </source>
</reference>
<keyword evidence="2" id="KW-0472">Membrane</keyword>
<protein>
    <submittedName>
        <fullName evidence="3">Uncharacterized protein</fullName>
    </submittedName>
</protein>
<dbReference type="EMBL" id="GG745351">
    <property type="protein sequence ID" value="KNE66723.1"/>
    <property type="molecule type" value="Genomic_DNA"/>
</dbReference>
<feature type="transmembrane region" description="Helical" evidence="2">
    <location>
        <begin position="180"/>
        <end position="202"/>
    </location>
</feature>
<name>A0A0L0SVV2_ALLM3</name>
<feature type="region of interest" description="Disordered" evidence="1">
    <location>
        <begin position="126"/>
        <end position="168"/>
    </location>
</feature>
<evidence type="ECO:0000256" key="1">
    <source>
        <dbReference type="SAM" id="MobiDB-lite"/>
    </source>
</evidence>
<feature type="compositionally biased region" description="Low complexity" evidence="1">
    <location>
        <begin position="145"/>
        <end position="165"/>
    </location>
</feature>
<keyword evidence="2" id="KW-1133">Transmembrane helix</keyword>
<dbReference type="VEuPathDB" id="FungiDB:AMAG_11221"/>